<dbReference type="Gene3D" id="2.60.40.10">
    <property type="entry name" value="Immunoglobulins"/>
    <property type="match status" value="2"/>
</dbReference>
<dbReference type="PROSITE" id="PS50853">
    <property type="entry name" value="FN3"/>
    <property type="match status" value="1"/>
</dbReference>
<dbReference type="GeneTree" id="ENSGT00910000145429"/>
<dbReference type="Ensembl" id="ENSSAUT00010018286.1">
    <property type="protein sequence ID" value="ENSSAUP00010017283.1"/>
    <property type="gene ID" value="ENSSAUG00010007925.1"/>
</dbReference>
<feature type="transmembrane region" description="Helical" evidence="1">
    <location>
        <begin position="363"/>
        <end position="386"/>
    </location>
</feature>
<reference evidence="3" key="1">
    <citation type="submission" date="2021-04" db="EMBL/GenBank/DDBJ databases">
        <authorList>
            <consortium name="Wellcome Sanger Institute Data Sharing"/>
        </authorList>
    </citation>
    <scope>NUCLEOTIDE SEQUENCE [LARGE SCALE GENOMIC DNA]</scope>
</reference>
<dbReference type="SUPFAM" id="SSF49265">
    <property type="entry name" value="Fibronectin type III"/>
    <property type="match status" value="2"/>
</dbReference>
<gene>
    <name evidence="3" type="primary">LOC115589910</name>
</gene>
<evidence type="ECO:0000313" key="4">
    <source>
        <dbReference type="Proteomes" id="UP000472265"/>
    </source>
</evidence>
<dbReference type="InterPro" id="IPR003961">
    <property type="entry name" value="FN3_dom"/>
</dbReference>
<keyword evidence="4" id="KW-1185">Reference proteome</keyword>
<dbReference type="InParanoid" id="A0A671UTK8"/>
<organism evidence="3 4">
    <name type="scientific">Sparus aurata</name>
    <name type="common">Gilthead sea bream</name>
    <dbReference type="NCBI Taxonomy" id="8175"/>
    <lineage>
        <taxon>Eukaryota</taxon>
        <taxon>Metazoa</taxon>
        <taxon>Chordata</taxon>
        <taxon>Craniata</taxon>
        <taxon>Vertebrata</taxon>
        <taxon>Euteleostomi</taxon>
        <taxon>Actinopterygii</taxon>
        <taxon>Neopterygii</taxon>
        <taxon>Teleostei</taxon>
        <taxon>Neoteleostei</taxon>
        <taxon>Acanthomorphata</taxon>
        <taxon>Eupercaria</taxon>
        <taxon>Spariformes</taxon>
        <taxon>Sparidae</taxon>
        <taxon>Sparus</taxon>
    </lineage>
</organism>
<evidence type="ECO:0000256" key="1">
    <source>
        <dbReference type="SAM" id="Phobius"/>
    </source>
</evidence>
<dbReference type="InterPro" id="IPR013783">
    <property type="entry name" value="Ig-like_fold"/>
</dbReference>
<dbReference type="InterPro" id="IPR036116">
    <property type="entry name" value="FN3_sf"/>
</dbReference>
<name>A0A671UTK8_SPAAU</name>
<dbReference type="AlphaFoldDB" id="A0A671UTK8"/>
<accession>A0A671UTK8</accession>
<reference evidence="3" key="3">
    <citation type="submission" date="2025-09" db="UniProtKB">
        <authorList>
            <consortium name="Ensembl"/>
        </authorList>
    </citation>
    <scope>IDENTIFICATION</scope>
</reference>
<evidence type="ECO:0000313" key="3">
    <source>
        <dbReference type="Ensembl" id="ENSSAUP00010017283.1"/>
    </source>
</evidence>
<feature type="domain" description="Fibronectin type-III" evidence="2">
    <location>
        <begin position="17"/>
        <end position="106"/>
    </location>
</feature>
<protein>
    <submittedName>
        <fullName evidence="3">Uncharacterized LOC115589910</fullName>
    </submittedName>
</protein>
<sequence length="443" mass="50451">MTGNIELSVFSKGQVLPPQNVSLRWKTDFEPQLSWEPPKHSADDCTYQVERSTTNKEEDKVTFNPSSELSWSTYTVMNGRYLYLSVKAICNNTHSEQVAKPTTYPGIPFYSPLPLIRLILFQSLITVEQTKKKKKKNECRLKRSEPYMDFSVASVFVCSLRCEHVSLFFPELVRNLSCYVHSSKQTRCSWLPVSDAADLGFFFRLTAEDLSLSIHNISRTPLRGCPAYVNRKTGCDLQADTRHSIHILFNGTLNNSSVRNTFKIWLKENARPLPLNWTVIKAGDTFNISWIPPDFDKLSVWKFTIKQTACNKSMLHDVFEGTSTELNVIRRCENCMAIKAVRKVTGGESEWSDVKCFGSEPNALVYAAIIIPMMFAVLAALTLMCCKKNKDIIFPRVPEPRDFLSDISDNNNKITVRNLYIPAEEEDCKITLVIDPLNNKLIS</sequence>
<keyword evidence="1" id="KW-1133">Transmembrane helix</keyword>
<keyword evidence="1" id="KW-0472">Membrane</keyword>
<evidence type="ECO:0000259" key="2">
    <source>
        <dbReference type="PROSITE" id="PS50853"/>
    </source>
</evidence>
<reference evidence="3" key="2">
    <citation type="submission" date="2025-08" db="UniProtKB">
        <authorList>
            <consortium name="Ensembl"/>
        </authorList>
    </citation>
    <scope>IDENTIFICATION</scope>
</reference>
<keyword evidence="1" id="KW-0812">Transmembrane</keyword>
<dbReference type="Proteomes" id="UP000472265">
    <property type="component" value="Chromosome 10"/>
</dbReference>
<proteinExistence type="predicted"/>